<feature type="coiled-coil region" evidence="17">
    <location>
        <begin position="672"/>
        <end position="706"/>
    </location>
</feature>
<dbReference type="OMA" id="PRMSEAN"/>
<keyword evidence="9" id="KW-0967">Endosome</keyword>
<dbReference type="EMBL" id="AHAT01032365">
    <property type="status" value="NOT_ANNOTATED_CDS"/>
    <property type="molecule type" value="Genomic_DNA"/>
</dbReference>
<evidence type="ECO:0000256" key="10">
    <source>
        <dbReference type="ARBA" id="ARBA00022833"/>
    </source>
</evidence>
<dbReference type="FunCoup" id="W5LZ60">
    <property type="interactions" value="400"/>
</dbReference>
<dbReference type="InterPro" id="IPR036872">
    <property type="entry name" value="CH_dom_sf"/>
</dbReference>
<dbReference type="HOGENOM" id="CLU_015382_1_0_1"/>
<feature type="compositionally biased region" description="Polar residues" evidence="18">
    <location>
        <begin position="422"/>
        <end position="431"/>
    </location>
</feature>
<dbReference type="GO" id="GO:0055037">
    <property type="term" value="C:recycling endosome"/>
    <property type="evidence" value="ECO:0007669"/>
    <property type="project" value="UniProtKB-SubCell"/>
</dbReference>
<evidence type="ECO:0000256" key="8">
    <source>
        <dbReference type="ARBA" id="ARBA00022723"/>
    </source>
</evidence>
<evidence type="ECO:0000256" key="12">
    <source>
        <dbReference type="ARBA" id="ARBA00023054"/>
    </source>
</evidence>
<evidence type="ECO:0000256" key="6">
    <source>
        <dbReference type="ARBA" id="ARBA00022490"/>
    </source>
</evidence>
<dbReference type="GO" id="GO:0046872">
    <property type="term" value="F:metal ion binding"/>
    <property type="evidence" value="ECO:0007669"/>
    <property type="project" value="UniProtKB-KW"/>
</dbReference>
<feature type="compositionally biased region" description="Basic and acidic residues" evidence="18">
    <location>
        <begin position="812"/>
        <end position="825"/>
    </location>
</feature>
<dbReference type="SMART" id="SM00132">
    <property type="entry name" value="LIM"/>
    <property type="match status" value="1"/>
</dbReference>
<keyword evidence="5" id="KW-1003">Cell membrane</keyword>
<dbReference type="InterPro" id="IPR001781">
    <property type="entry name" value="Znf_LIM"/>
</dbReference>
<dbReference type="Gene3D" id="2.10.110.10">
    <property type="entry name" value="Cysteine Rich Protein"/>
    <property type="match status" value="1"/>
</dbReference>
<dbReference type="GO" id="GO:0005856">
    <property type="term" value="C:cytoskeleton"/>
    <property type="evidence" value="ECO:0007669"/>
    <property type="project" value="UniProtKB-SubCell"/>
</dbReference>
<dbReference type="SUPFAM" id="SSF57716">
    <property type="entry name" value="Glucocorticoid receptor-like (DNA-binding domain)"/>
    <property type="match status" value="1"/>
</dbReference>
<dbReference type="Pfam" id="PF12130">
    <property type="entry name" value="bMERB_dom"/>
    <property type="match status" value="1"/>
</dbReference>
<evidence type="ECO:0000256" key="3">
    <source>
        <dbReference type="ARBA" id="ARBA00004245"/>
    </source>
</evidence>
<evidence type="ECO:0000256" key="18">
    <source>
        <dbReference type="SAM" id="MobiDB-lite"/>
    </source>
</evidence>
<reference evidence="23" key="1">
    <citation type="submission" date="2011-12" db="EMBL/GenBank/DDBJ databases">
        <title>The Draft Genome of Lepisosteus oculatus.</title>
        <authorList>
            <consortium name="The Broad Institute Genome Assembly &amp; Analysis Group"/>
            <consortium name="Computational R&amp;D Group"/>
            <consortium name="and Sequencing Platform"/>
            <person name="Di Palma F."/>
            <person name="Alfoldi J."/>
            <person name="Johnson J."/>
            <person name="Berlin A."/>
            <person name="Gnerre S."/>
            <person name="Jaffe D."/>
            <person name="MacCallum I."/>
            <person name="Young S."/>
            <person name="Walker B.J."/>
            <person name="Lander E.S."/>
            <person name="Lindblad-Toh K."/>
        </authorList>
    </citation>
    <scope>NUCLEOTIDE SEQUENCE [LARGE SCALE GENOMIC DNA]</scope>
</reference>
<dbReference type="Pfam" id="PF00307">
    <property type="entry name" value="CH"/>
    <property type="match status" value="1"/>
</dbReference>
<feature type="compositionally biased region" description="Polar residues" evidence="18">
    <location>
        <begin position="298"/>
        <end position="312"/>
    </location>
</feature>
<evidence type="ECO:0000256" key="11">
    <source>
        <dbReference type="ARBA" id="ARBA00023038"/>
    </source>
</evidence>
<evidence type="ECO:0000256" key="4">
    <source>
        <dbReference type="ARBA" id="ARBA00004316"/>
    </source>
</evidence>
<evidence type="ECO:0000259" key="21">
    <source>
        <dbReference type="PROSITE" id="PS51848"/>
    </source>
</evidence>
<feature type="compositionally biased region" description="Low complexity" evidence="18">
    <location>
        <begin position="487"/>
        <end position="512"/>
    </location>
</feature>
<keyword evidence="14" id="KW-0206">Cytoskeleton</keyword>
<dbReference type="InParanoid" id="W5LZ60"/>
<evidence type="ECO:0000259" key="19">
    <source>
        <dbReference type="PROSITE" id="PS50021"/>
    </source>
</evidence>
<keyword evidence="13" id="KW-0472">Membrane</keyword>
<sequence length="845" mass="93243">MAASIKALQQWCKIQCDGYRDVAIINMTTSFRDGLAFCALIHKHRPDLIDFDSLSKENVYENNSLAFRVADEELGIPALLDAEDMVALRVPDRLSILTYVSQYYNYFHGRSPIGGMAGIKRPAEVSKEEPSGKKNQPVFAKKQVLVESSNKKASLSSTCAVCKNHVHLVQRHLVDGKLYHRNCFKCKECSSILLSGTYKPGPEAGTYICSTHQNTQNSTKSPPFSAMFTGGGAHKSTPVSPKAATVCLPPKTESSPVSRFPTPTPLPVSTKPSDTNSTAKPWTSSAQKTQAAREKFFQSGQPTAPDPSSNRGPSAGVTAETPSRVTSPVSPDDRKDKARSFLAKKIPLEGNANNNNTSLSVAGGKTPEFQLNSRLGNKSPASEVPSWRRDSPVSVGSRPVSSYEPSPQAEDSSNEPPWLKATSPNRSSSLRTPVKTPALSPGAKDWRSKLKPVLKGASSKPTDAKDKGSSMSASEIRKTDVPPKPSPSSGLLSPASKPTSTSTFSTTISIPAAPSPDKQTAPSPRPSPNGPSGQRTPGSSGPEFCWFSSSLSSMAPVQQGQGSGQVPLINCLIQFLPETLSIQCSSFFQVYVIPVGIFLYQNLSKGLTSIPFKKESKGNTKYILNTNSPKQTVTINVNFYKGSPAKDVTSPESKAQKKQSEVSHAKQDYIPQEEILKELEEIEDHLNDLEKKGIEMEKQLRSYEGEEEEDALMVEWFNLIRTKQMYMRRESELVYIAKTQDLEEQQPGVEEELRRLLEKPEHRKTPADKKREEELMNKLVEIVNDRNAIIDGLDEDRLREREEDQQLNEMMQKFDLKKDKGEKKKMSPFAKLFKKKDKPKEIMEE</sequence>
<evidence type="ECO:0000256" key="1">
    <source>
        <dbReference type="ARBA" id="ARBA00004172"/>
    </source>
</evidence>
<evidence type="ECO:0000256" key="5">
    <source>
        <dbReference type="ARBA" id="ARBA00022475"/>
    </source>
</evidence>
<keyword evidence="7" id="KW-0597">Phosphoprotein</keyword>
<feature type="compositionally biased region" description="Low complexity" evidence="18">
    <location>
        <begin position="392"/>
        <end position="402"/>
    </location>
</feature>
<dbReference type="CDD" id="cd21253">
    <property type="entry name" value="CH_MICALL2"/>
    <property type="match status" value="1"/>
</dbReference>
<reference evidence="22" key="3">
    <citation type="submission" date="2025-09" db="UniProtKB">
        <authorList>
            <consortium name="Ensembl"/>
        </authorList>
    </citation>
    <scope>IDENTIFICATION</scope>
</reference>
<protein>
    <submittedName>
        <fullName evidence="22">Mical-like 2a</fullName>
    </submittedName>
</protein>
<evidence type="ECO:0000259" key="20">
    <source>
        <dbReference type="PROSITE" id="PS50023"/>
    </source>
</evidence>
<dbReference type="STRING" id="7918.ENSLOCP00000001417"/>
<dbReference type="InterPro" id="IPR050540">
    <property type="entry name" value="F-actin_Monoox_Mical"/>
</dbReference>
<dbReference type="PROSITE" id="PS50021">
    <property type="entry name" value="CH"/>
    <property type="match status" value="1"/>
</dbReference>
<dbReference type="GO" id="GO:0042995">
    <property type="term" value="C:cell projection"/>
    <property type="evidence" value="ECO:0007669"/>
    <property type="project" value="UniProtKB-SubCell"/>
</dbReference>
<feature type="compositionally biased region" description="Polar residues" evidence="18">
    <location>
        <begin position="403"/>
        <end position="415"/>
    </location>
</feature>
<feature type="domain" description="BMERB" evidence="21">
    <location>
        <begin position="660"/>
        <end position="809"/>
    </location>
</feature>
<feature type="domain" description="LIM zinc-binding" evidence="20">
    <location>
        <begin position="157"/>
        <end position="219"/>
    </location>
</feature>
<feature type="region of interest" description="Disordered" evidence="18">
    <location>
        <begin position="644"/>
        <end position="664"/>
    </location>
</feature>
<feature type="compositionally biased region" description="Polar residues" evidence="18">
    <location>
        <begin position="351"/>
        <end position="360"/>
    </location>
</feature>
<dbReference type="InterPro" id="IPR001715">
    <property type="entry name" value="CH_dom"/>
</dbReference>
<dbReference type="FunFam" id="1.10.418.10:FF:000055">
    <property type="entry name" value="MICAL-like protein 2"/>
    <property type="match status" value="1"/>
</dbReference>
<dbReference type="PROSITE" id="PS50023">
    <property type="entry name" value="LIM_DOMAIN_2"/>
    <property type="match status" value="1"/>
</dbReference>
<evidence type="ECO:0000256" key="15">
    <source>
        <dbReference type="ARBA" id="ARBA00023273"/>
    </source>
</evidence>
<dbReference type="PANTHER" id="PTHR23167">
    <property type="entry name" value="CALPONIN HOMOLOGY DOMAIN-CONTAINING PROTEIN DDB_G0272472-RELATED"/>
    <property type="match status" value="1"/>
</dbReference>
<keyword evidence="8 16" id="KW-0479">Metal-binding</keyword>
<dbReference type="GO" id="GO:0005886">
    <property type="term" value="C:plasma membrane"/>
    <property type="evidence" value="ECO:0007669"/>
    <property type="project" value="UniProtKB-SubCell"/>
</dbReference>
<evidence type="ECO:0000256" key="17">
    <source>
        <dbReference type="SAM" id="Coils"/>
    </source>
</evidence>
<feature type="compositionally biased region" description="Polar residues" evidence="18">
    <location>
        <begin position="369"/>
        <end position="380"/>
    </location>
</feature>
<dbReference type="PANTHER" id="PTHR23167:SF87">
    <property type="entry name" value="MICAL-LIKE PROTEIN 2"/>
    <property type="match status" value="1"/>
</dbReference>
<dbReference type="SUPFAM" id="SSF47576">
    <property type="entry name" value="Calponin-homology domain, CH-domain"/>
    <property type="match status" value="1"/>
</dbReference>
<evidence type="ECO:0000256" key="13">
    <source>
        <dbReference type="ARBA" id="ARBA00023136"/>
    </source>
</evidence>
<evidence type="ECO:0000256" key="7">
    <source>
        <dbReference type="ARBA" id="ARBA00022553"/>
    </source>
</evidence>
<dbReference type="SMART" id="SM00033">
    <property type="entry name" value="CH"/>
    <property type="match status" value="1"/>
</dbReference>
<dbReference type="SMART" id="SM01203">
    <property type="entry name" value="DUF3585"/>
    <property type="match status" value="1"/>
</dbReference>
<evidence type="ECO:0000256" key="9">
    <source>
        <dbReference type="ARBA" id="ARBA00022753"/>
    </source>
</evidence>
<dbReference type="Ensembl" id="ENSLOCT00000001422.1">
    <property type="protein sequence ID" value="ENSLOCP00000001417.1"/>
    <property type="gene ID" value="ENSLOCG00000001241.1"/>
</dbReference>
<comment type="subcellular location">
    <subcellularLocation>
        <location evidence="2">Cell membrane</location>
        <topology evidence="2">Peripheral membrane protein</topology>
    </subcellularLocation>
    <subcellularLocation>
        <location evidence="4">Cell projection</location>
    </subcellularLocation>
    <subcellularLocation>
        <location evidence="3">Cytoplasm</location>
        <location evidence="3">Cytoskeleton</location>
    </subcellularLocation>
    <subcellularLocation>
        <location evidence="1">Recycling endosome</location>
    </subcellularLocation>
</comment>
<dbReference type="GeneTree" id="ENSGT00940000160222"/>
<dbReference type="PROSITE" id="PS51848">
    <property type="entry name" value="BMERB"/>
    <property type="match status" value="1"/>
</dbReference>
<feature type="domain" description="Calponin-homology (CH)" evidence="19">
    <location>
        <begin position="2"/>
        <end position="108"/>
    </location>
</feature>
<dbReference type="InterPro" id="IPR022735">
    <property type="entry name" value="bMERB_dom"/>
</dbReference>
<accession>W5LZ60</accession>
<feature type="compositionally biased region" description="Polar residues" evidence="18">
    <location>
        <begin position="320"/>
        <end position="329"/>
    </location>
</feature>
<evidence type="ECO:0000256" key="16">
    <source>
        <dbReference type="PROSITE-ProRule" id="PRU00125"/>
    </source>
</evidence>
<keyword evidence="11 16" id="KW-0440">LIM domain</keyword>
<reference evidence="22" key="2">
    <citation type="submission" date="2025-08" db="UniProtKB">
        <authorList>
            <consortium name="Ensembl"/>
        </authorList>
    </citation>
    <scope>IDENTIFICATION</scope>
</reference>
<name>W5LZ60_LEPOC</name>
<evidence type="ECO:0000313" key="22">
    <source>
        <dbReference type="Ensembl" id="ENSLOCP00000001417.1"/>
    </source>
</evidence>
<keyword evidence="23" id="KW-1185">Reference proteome</keyword>
<feature type="compositionally biased region" description="Polar residues" evidence="18">
    <location>
        <begin position="270"/>
        <end position="290"/>
    </location>
</feature>
<feature type="compositionally biased region" description="Basic and acidic residues" evidence="18">
    <location>
        <begin position="654"/>
        <end position="664"/>
    </location>
</feature>
<dbReference type="Bgee" id="ENSLOCG00000001241">
    <property type="expression patterns" value="Expressed in intestine and 13 other cell types or tissues"/>
</dbReference>
<keyword evidence="12 17" id="KW-0175">Coiled coil</keyword>
<feature type="region of interest" description="Disordered" evidence="18">
    <location>
        <begin position="801"/>
        <end position="845"/>
    </location>
</feature>
<evidence type="ECO:0000256" key="14">
    <source>
        <dbReference type="ARBA" id="ARBA00023212"/>
    </source>
</evidence>
<keyword evidence="15" id="KW-0966">Cell projection</keyword>
<dbReference type="CDD" id="cd09444">
    <property type="entry name" value="LIM_Mical_like_1"/>
    <property type="match status" value="1"/>
</dbReference>
<dbReference type="AlphaFoldDB" id="W5LZ60"/>
<evidence type="ECO:0000256" key="2">
    <source>
        <dbReference type="ARBA" id="ARBA00004202"/>
    </source>
</evidence>
<feature type="region of interest" description="Disordered" evidence="18">
    <location>
        <begin position="214"/>
        <end position="540"/>
    </location>
</feature>
<dbReference type="PROSITE" id="PS00478">
    <property type="entry name" value="LIM_DOMAIN_1"/>
    <property type="match status" value="1"/>
</dbReference>
<keyword evidence="10 16" id="KW-0862">Zinc</keyword>
<dbReference type="Pfam" id="PF00412">
    <property type="entry name" value="LIM"/>
    <property type="match status" value="1"/>
</dbReference>
<dbReference type="eggNOG" id="ENOG502QVVF">
    <property type="taxonomic scope" value="Eukaryota"/>
</dbReference>
<keyword evidence="6" id="KW-0963">Cytoplasm</keyword>
<dbReference type="Gene3D" id="1.10.418.10">
    <property type="entry name" value="Calponin-like domain"/>
    <property type="match status" value="1"/>
</dbReference>
<dbReference type="Proteomes" id="UP000018468">
    <property type="component" value="Linkage group LG13"/>
</dbReference>
<organism evidence="22 23">
    <name type="scientific">Lepisosteus oculatus</name>
    <name type="common">Spotted gar</name>
    <dbReference type="NCBI Taxonomy" id="7918"/>
    <lineage>
        <taxon>Eukaryota</taxon>
        <taxon>Metazoa</taxon>
        <taxon>Chordata</taxon>
        <taxon>Craniata</taxon>
        <taxon>Vertebrata</taxon>
        <taxon>Euteleostomi</taxon>
        <taxon>Actinopterygii</taxon>
        <taxon>Neopterygii</taxon>
        <taxon>Holostei</taxon>
        <taxon>Semionotiformes</taxon>
        <taxon>Lepisosteidae</taxon>
        <taxon>Lepisosteus</taxon>
    </lineage>
</organism>
<evidence type="ECO:0000313" key="23">
    <source>
        <dbReference type="Proteomes" id="UP000018468"/>
    </source>
</evidence>
<proteinExistence type="predicted"/>